<feature type="transmembrane region" description="Helical" evidence="1">
    <location>
        <begin position="127"/>
        <end position="145"/>
    </location>
</feature>
<evidence type="ECO:0008006" key="4">
    <source>
        <dbReference type="Google" id="ProtNLM"/>
    </source>
</evidence>
<keyword evidence="1" id="KW-0472">Membrane</keyword>
<dbReference type="RefSeq" id="WP_379951616.1">
    <property type="nucleotide sequence ID" value="NZ_JBHMAF010000193.1"/>
</dbReference>
<feature type="transmembrane region" description="Helical" evidence="1">
    <location>
        <begin position="6"/>
        <end position="24"/>
    </location>
</feature>
<feature type="transmembrane region" description="Helical" evidence="1">
    <location>
        <begin position="45"/>
        <end position="69"/>
    </location>
</feature>
<keyword evidence="1" id="KW-0812">Transmembrane</keyword>
<protein>
    <recommendedName>
        <fullName evidence="4">DUF5671 domain-containing protein</fullName>
    </recommendedName>
</protein>
<name>A0ABV5WMA7_9BACI</name>
<evidence type="ECO:0000256" key="1">
    <source>
        <dbReference type="SAM" id="Phobius"/>
    </source>
</evidence>
<reference evidence="2 3" key="1">
    <citation type="submission" date="2024-09" db="EMBL/GenBank/DDBJ databases">
        <authorList>
            <person name="Sun Q."/>
            <person name="Mori K."/>
        </authorList>
    </citation>
    <scope>NUCLEOTIDE SEQUENCE [LARGE SCALE GENOMIC DNA]</scope>
    <source>
        <strain evidence="2 3">JCM 11201</strain>
    </source>
</reference>
<dbReference type="EMBL" id="JBHMAF010000193">
    <property type="protein sequence ID" value="MFB9761450.1"/>
    <property type="molecule type" value="Genomic_DNA"/>
</dbReference>
<keyword evidence="1" id="KW-1133">Transmembrane helix</keyword>
<sequence>MSVMILGAFLIALVVAIFGVGVFIRNRKQEGTQIEGESEHMVKHLYYYLVLFATLMMSIGGSVGIFMSVADYVSPNSYYQSFTDYKTMTEKEAVPDSTPKTEEELKKSYEEMVENEKQRIKDNALNGMIKSFGWIVIPLPVFFYFQRQIRRKENR</sequence>
<proteinExistence type="predicted"/>
<dbReference type="Proteomes" id="UP001589609">
    <property type="component" value="Unassembled WGS sequence"/>
</dbReference>
<gene>
    <name evidence="2" type="ORF">ACFFMS_24695</name>
</gene>
<evidence type="ECO:0000313" key="3">
    <source>
        <dbReference type="Proteomes" id="UP001589609"/>
    </source>
</evidence>
<comment type="caution">
    <text evidence="2">The sequence shown here is derived from an EMBL/GenBank/DDBJ whole genome shotgun (WGS) entry which is preliminary data.</text>
</comment>
<evidence type="ECO:0000313" key="2">
    <source>
        <dbReference type="EMBL" id="MFB9761450.1"/>
    </source>
</evidence>
<accession>A0ABV5WMA7</accession>
<organism evidence="2 3">
    <name type="scientific">Ectobacillus funiculus</name>
    <dbReference type="NCBI Taxonomy" id="137993"/>
    <lineage>
        <taxon>Bacteria</taxon>
        <taxon>Bacillati</taxon>
        <taxon>Bacillota</taxon>
        <taxon>Bacilli</taxon>
        <taxon>Bacillales</taxon>
        <taxon>Bacillaceae</taxon>
        <taxon>Ectobacillus</taxon>
    </lineage>
</organism>
<keyword evidence="3" id="KW-1185">Reference proteome</keyword>